<keyword evidence="2" id="KW-1133">Transmembrane helix</keyword>
<keyword evidence="2" id="KW-0472">Membrane</keyword>
<gene>
    <name evidence="3" type="ORF">BU16DRAFT_537668</name>
</gene>
<reference evidence="3" key="1">
    <citation type="journal article" date="2020" name="Stud. Mycol.">
        <title>101 Dothideomycetes genomes: a test case for predicting lifestyles and emergence of pathogens.</title>
        <authorList>
            <person name="Haridas S."/>
            <person name="Albert R."/>
            <person name="Binder M."/>
            <person name="Bloem J."/>
            <person name="Labutti K."/>
            <person name="Salamov A."/>
            <person name="Andreopoulos B."/>
            <person name="Baker S."/>
            <person name="Barry K."/>
            <person name="Bills G."/>
            <person name="Bluhm B."/>
            <person name="Cannon C."/>
            <person name="Castanera R."/>
            <person name="Culley D."/>
            <person name="Daum C."/>
            <person name="Ezra D."/>
            <person name="Gonzalez J."/>
            <person name="Henrissat B."/>
            <person name="Kuo A."/>
            <person name="Liang C."/>
            <person name="Lipzen A."/>
            <person name="Lutzoni F."/>
            <person name="Magnuson J."/>
            <person name="Mondo S."/>
            <person name="Nolan M."/>
            <person name="Ohm R."/>
            <person name="Pangilinan J."/>
            <person name="Park H.-J."/>
            <person name="Ramirez L."/>
            <person name="Alfaro M."/>
            <person name="Sun H."/>
            <person name="Tritt A."/>
            <person name="Yoshinaga Y."/>
            <person name="Zwiers L.-H."/>
            <person name="Turgeon B."/>
            <person name="Goodwin S."/>
            <person name="Spatafora J."/>
            <person name="Crous P."/>
            <person name="Grigoriev I."/>
        </authorList>
    </citation>
    <scope>NUCLEOTIDE SEQUENCE</scope>
    <source>
        <strain evidence="3">CBS 269.34</strain>
    </source>
</reference>
<accession>A0A6A6R2D7</accession>
<keyword evidence="4" id="KW-1185">Reference proteome</keyword>
<protein>
    <submittedName>
        <fullName evidence="3">Uncharacterized protein</fullName>
    </submittedName>
</protein>
<dbReference type="OrthoDB" id="5278907at2759"/>
<dbReference type="EMBL" id="MU004186">
    <property type="protein sequence ID" value="KAF2498100.1"/>
    <property type="molecule type" value="Genomic_DNA"/>
</dbReference>
<dbReference type="AlphaFoldDB" id="A0A6A6R2D7"/>
<evidence type="ECO:0000256" key="2">
    <source>
        <dbReference type="SAM" id="Phobius"/>
    </source>
</evidence>
<keyword evidence="2" id="KW-0812">Transmembrane</keyword>
<evidence type="ECO:0000313" key="4">
    <source>
        <dbReference type="Proteomes" id="UP000799750"/>
    </source>
</evidence>
<sequence length="134" mass="15475">MLRTLARGAAEAPKPFNFASNPHKAKKIWPPNFDNMSPKHQFRLERRYKRRAKLAWARPRWTKGVKLAQNGIIIFVLVYGVLFMDWGKEDTPFKGIRDWYNGLAGSIWTHSGAQLQPSMRNPNPKTPKEDSEKA</sequence>
<dbReference type="Proteomes" id="UP000799750">
    <property type="component" value="Unassembled WGS sequence"/>
</dbReference>
<organism evidence="3 4">
    <name type="scientific">Lophium mytilinum</name>
    <dbReference type="NCBI Taxonomy" id="390894"/>
    <lineage>
        <taxon>Eukaryota</taxon>
        <taxon>Fungi</taxon>
        <taxon>Dikarya</taxon>
        <taxon>Ascomycota</taxon>
        <taxon>Pezizomycotina</taxon>
        <taxon>Dothideomycetes</taxon>
        <taxon>Pleosporomycetidae</taxon>
        <taxon>Mytilinidiales</taxon>
        <taxon>Mytilinidiaceae</taxon>
        <taxon>Lophium</taxon>
    </lineage>
</organism>
<feature type="region of interest" description="Disordered" evidence="1">
    <location>
        <begin position="111"/>
        <end position="134"/>
    </location>
</feature>
<feature type="compositionally biased region" description="Polar residues" evidence="1">
    <location>
        <begin position="111"/>
        <end position="123"/>
    </location>
</feature>
<evidence type="ECO:0000313" key="3">
    <source>
        <dbReference type="EMBL" id="KAF2498100.1"/>
    </source>
</evidence>
<proteinExistence type="predicted"/>
<name>A0A6A6R2D7_9PEZI</name>
<feature type="transmembrane region" description="Helical" evidence="2">
    <location>
        <begin position="67"/>
        <end position="87"/>
    </location>
</feature>
<evidence type="ECO:0000256" key="1">
    <source>
        <dbReference type="SAM" id="MobiDB-lite"/>
    </source>
</evidence>